<dbReference type="Pfam" id="PF01965">
    <property type="entry name" value="DJ-1_PfpI"/>
    <property type="match status" value="1"/>
</dbReference>
<dbReference type="OrthoDB" id="9792284at2"/>
<comment type="caution">
    <text evidence="5">The sequence shown here is derived from an EMBL/GenBank/DDBJ whole genome shotgun (WGS) entry which is preliminary data.</text>
</comment>
<sequence>MNKILVVLTNTTQFTKKDEATGLWLGEATEFVEDVEAAGYQVDYVSPKGGYVPLDPRSMKYADNTALARYRSNDFQDRALSHSLSPADINPADYVAIYYTGGHGVMFDFPNDTALQNISRQIYQNGGYLTSVCHGIAGLLNLKDEAGHYLISGQKITGFTTSEEVLSGKTRMVPFLNEKVARQHGAQFLKKRAFKPYAVTDGQFITGQNPWSPHEVARQLITALKTHAN</sequence>
<evidence type="ECO:0000256" key="3">
    <source>
        <dbReference type="ARBA" id="ARBA00038493"/>
    </source>
</evidence>
<dbReference type="EMBL" id="AZCX01000003">
    <property type="protein sequence ID" value="KRK48523.1"/>
    <property type="molecule type" value="Genomic_DNA"/>
</dbReference>
<keyword evidence="5" id="KW-0378">Hydrolase</keyword>
<evidence type="ECO:0000256" key="1">
    <source>
        <dbReference type="ARBA" id="ARBA00023016"/>
    </source>
</evidence>
<keyword evidence="1" id="KW-0346">Stress response</keyword>
<organism evidence="5 6">
    <name type="scientific">Secundilactobacillus kimchicus JCM 15530</name>
    <dbReference type="NCBI Taxonomy" id="1302272"/>
    <lineage>
        <taxon>Bacteria</taxon>
        <taxon>Bacillati</taxon>
        <taxon>Bacillota</taxon>
        <taxon>Bacilli</taxon>
        <taxon>Lactobacillales</taxon>
        <taxon>Lactobacillaceae</taxon>
        <taxon>Secundilactobacillus</taxon>
    </lineage>
</organism>
<dbReference type="InterPro" id="IPR029062">
    <property type="entry name" value="Class_I_gatase-like"/>
</dbReference>
<evidence type="ECO:0000256" key="2">
    <source>
        <dbReference type="ARBA" id="ARBA00023239"/>
    </source>
</evidence>
<dbReference type="AlphaFoldDB" id="A0A0R1HQD7"/>
<gene>
    <name evidence="5" type="ORF">FC96_GL001634</name>
</gene>
<dbReference type="PANTHER" id="PTHR48094">
    <property type="entry name" value="PROTEIN/NUCLEIC ACID DEGLYCASE DJ-1-RELATED"/>
    <property type="match status" value="1"/>
</dbReference>
<accession>A0A0R1HQD7</accession>
<reference evidence="5 6" key="1">
    <citation type="journal article" date="2015" name="Genome Announc.">
        <title>Expanding the biotechnology potential of lactobacilli through comparative genomics of 213 strains and associated genera.</title>
        <authorList>
            <person name="Sun Z."/>
            <person name="Harris H.M."/>
            <person name="McCann A."/>
            <person name="Guo C."/>
            <person name="Argimon S."/>
            <person name="Zhang W."/>
            <person name="Yang X."/>
            <person name="Jeffery I.B."/>
            <person name="Cooney J.C."/>
            <person name="Kagawa T.F."/>
            <person name="Liu W."/>
            <person name="Song Y."/>
            <person name="Salvetti E."/>
            <person name="Wrobel A."/>
            <person name="Rasinkangas P."/>
            <person name="Parkhill J."/>
            <person name="Rea M.C."/>
            <person name="O'Sullivan O."/>
            <person name="Ritari J."/>
            <person name="Douillard F.P."/>
            <person name="Paul Ross R."/>
            <person name="Yang R."/>
            <person name="Briner A.E."/>
            <person name="Felis G.E."/>
            <person name="de Vos W.M."/>
            <person name="Barrangou R."/>
            <person name="Klaenhammer T.R."/>
            <person name="Caufield P.W."/>
            <person name="Cui Y."/>
            <person name="Zhang H."/>
            <person name="O'Toole P.W."/>
        </authorList>
    </citation>
    <scope>NUCLEOTIDE SEQUENCE [LARGE SCALE GENOMIC DNA]</scope>
    <source>
        <strain evidence="5 6">JCM 15530</strain>
    </source>
</reference>
<dbReference type="GO" id="GO:0008233">
    <property type="term" value="F:peptidase activity"/>
    <property type="evidence" value="ECO:0007669"/>
    <property type="project" value="UniProtKB-KW"/>
</dbReference>
<dbReference type="STRING" id="1302272.FC96_GL001634"/>
<dbReference type="GO" id="GO:0019172">
    <property type="term" value="F:glyoxalase III activity"/>
    <property type="evidence" value="ECO:0007669"/>
    <property type="project" value="TreeGrafter"/>
</dbReference>
<dbReference type="GO" id="GO:0005737">
    <property type="term" value="C:cytoplasm"/>
    <property type="evidence" value="ECO:0007669"/>
    <property type="project" value="TreeGrafter"/>
</dbReference>
<dbReference type="InterPro" id="IPR050325">
    <property type="entry name" value="Prot/Nucl_acid_deglycase"/>
</dbReference>
<keyword evidence="6" id="KW-1185">Reference proteome</keyword>
<dbReference type="Proteomes" id="UP000050911">
    <property type="component" value="Unassembled WGS sequence"/>
</dbReference>
<name>A0A0R1HQD7_9LACO</name>
<evidence type="ECO:0000313" key="6">
    <source>
        <dbReference type="Proteomes" id="UP000050911"/>
    </source>
</evidence>
<dbReference type="GO" id="GO:0019243">
    <property type="term" value="P:methylglyoxal catabolic process to D-lactate via S-lactoyl-glutathione"/>
    <property type="evidence" value="ECO:0007669"/>
    <property type="project" value="TreeGrafter"/>
</dbReference>
<dbReference type="PATRIC" id="fig|1302272.5.peg.1651"/>
<feature type="domain" description="DJ-1/PfpI" evidence="4">
    <location>
        <begin position="27"/>
        <end position="222"/>
    </location>
</feature>
<keyword evidence="2" id="KW-0456">Lyase</keyword>
<dbReference type="GO" id="GO:0006508">
    <property type="term" value="P:proteolysis"/>
    <property type="evidence" value="ECO:0007669"/>
    <property type="project" value="UniProtKB-KW"/>
</dbReference>
<proteinExistence type="inferred from homology"/>
<dbReference type="InterPro" id="IPR002818">
    <property type="entry name" value="DJ-1/PfpI"/>
</dbReference>
<dbReference type="SUPFAM" id="SSF52317">
    <property type="entry name" value="Class I glutamine amidotransferase-like"/>
    <property type="match status" value="1"/>
</dbReference>
<evidence type="ECO:0000259" key="4">
    <source>
        <dbReference type="Pfam" id="PF01965"/>
    </source>
</evidence>
<comment type="similarity">
    <text evidence="3">Belongs to the peptidase C56 family. HSP31-like subfamily.</text>
</comment>
<dbReference type="RefSeq" id="WP_056942331.1">
    <property type="nucleotide sequence ID" value="NZ_AZCX01000003.1"/>
</dbReference>
<dbReference type="PANTHER" id="PTHR48094:SF11">
    <property type="entry name" value="GLUTATHIONE-INDEPENDENT GLYOXALASE HSP31-RELATED"/>
    <property type="match status" value="1"/>
</dbReference>
<keyword evidence="5" id="KW-0645">Protease</keyword>
<protein>
    <submittedName>
        <fullName evidence="5">Intracellular protease amidase</fullName>
    </submittedName>
</protein>
<evidence type="ECO:0000313" key="5">
    <source>
        <dbReference type="EMBL" id="KRK48523.1"/>
    </source>
</evidence>
<dbReference type="Gene3D" id="3.40.50.880">
    <property type="match status" value="1"/>
</dbReference>
<dbReference type="CDD" id="cd03141">
    <property type="entry name" value="GATase1_Hsp31_like"/>
    <property type="match status" value="1"/>
</dbReference>